<keyword evidence="3" id="KW-1185">Reference proteome</keyword>
<dbReference type="EMBL" id="CAWUFR010000096">
    <property type="protein sequence ID" value="CAK6966806.1"/>
    <property type="molecule type" value="Genomic_DNA"/>
</dbReference>
<feature type="region of interest" description="Disordered" evidence="1">
    <location>
        <begin position="28"/>
        <end position="48"/>
    </location>
</feature>
<organism evidence="2 3">
    <name type="scientific">Scomber scombrus</name>
    <name type="common">Atlantic mackerel</name>
    <name type="synonym">Scomber vernalis</name>
    <dbReference type="NCBI Taxonomy" id="13677"/>
    <lineage>
        <taxon>Eukaryota</taxon>
        <taxon>Metazoa</taxon>
        <taxon>Chordata</taxon>
        <taxon>Craniata</taxon>
        <taxon>Vertebrata</taxon>
        <taxon>Euteleostomi</taxon>
        <taxon>Actinopterygii</taxon>
        <taxon>Neopterygii</taxon>
        <taxon>Teleostei</taxon>
        <taxon>Neoteleostei</taxon>
        <taxon>Acanthomorphata</taxon>
        <taxon>Pelagiaria</taxon>
        <taxon>Scombriformes</taxon>
        <taxon>Scombridae</taxon>
        <taxon>Scomber</taxon>
    </lineage>
</organism>
<protein>
    <submittedName>
        <fullName evidence="2">Uncharacterized protein</fullName>
    </submittedName>
</protein>
<evidence type="ECO:0000313" key="3">
    <source>
        <dbReference type="Proteomes" id="UP001314229"/>
    </source>
</evidence>
<proteinExistence type="predicted"/>
<reference evidence="2 3" key="1">
    <citation type="submission" date="2024-01" db="EMBL/GenBank/DDBJ databases">
        <authorList>
            <person name="Alioto T."/>
            <person name="Alioto T."/>
            <person name="Gomez Garrido J."/>
        </authorList>
    </citation>
    <scope>NUCLEOTIDE SEQUENCE [LARGE SCALE GENOMIC DNA]</scope>
</reference>
<evidence type="ECO:0000313" key="2">
    <source>
        <dbReference type="EMBL" id="CAK6966806.1"/>
    </source>
</evidence>
<comment type="caution">
    <text evidence="2">The sequence shown here is derived from an EMBL/GenBank/DDBJ whole genome shotgun (WGS) entry which is preliminary data.</text>
</comment>
<sequence length="77" mass="8716">MGIGLEDVLQLTYVDVLKKDAGAQSTNELARCMENRDDRKQRWKGSSEDDLERTAIKAAIKHHCTVEILITQTSDRV</sequence>
<evidence type="ECO:0000256" key="1">
    <source>
        <dbReference type="SAM" id="MobiDB-lite"/>
    </source>
</evidence>
<accession>A0AAV1P587</accession>
<gene>
    <name evidence="2" type="ORF">FSCOSCO3_A001504</name>
</gene>
<dbReference type="AlphaFoldDB" id="A0AAV1P587"/>
<dbReference type="Proteomes" id="UP001314229">
    <property type="component" value="Unassembled WGS sequence"/>
</dbReference>
<name>A0AAV1P587_SCOSC</name>
<feature type="compositionally biased region" description="Basic and acidic residues" evidence="1">
    <location>
        <begin position="31"/>
        <end position="40"/>
    </location>
</feature>